<accession>A0A0H5PYD7</accession>
<feature type="region of interest" description="Disordered" evidence="2">
    <location>
        <begin position="215"/>
        <end position="240"/>
    </location>
</feature>
<sequence>MVVVKHKYIPGRNRGGNVVSIGKALAHVRYIQHRPGPDKERGGRELFDENGDRIDAKEMRKAIREAGNDRVVIHKLTLAPEINPQDKKAFTRDVMAKLGQDMGRDLRWFGVEHNNTDHHHIHVVVLGKDRNGTEVKIGLKDVEKAKEHGERYLERWHPRELERSRKERAERERERVAERTKERELAKDERIREGLELPWMHKKIIREQLEPYKEWKKEREKQDQREIEMEPGGDKAERPYHQDTLEAAGREWSKSASLKELRELNQYLWDNIDERIPKEDYRRLCGWIKDKERNQGREPEGKEPRAAKEEKKRDRIEHDGKRYSGKDSYEKLTELARELRENNERLPFEDYQKLRGWIENKDRERFSGYLDKGIREARNKVERSKTAADLKSAEGGRVIDPVQQEVMKNPVVGLFMQGASLANMVVRSITLDDRNRDYTKEQRDGLESAKRDLDDREKDRKQWTWEKPWDMLKTQEERDRESREKIEKAIEENKKRKDKEREKEEEQKRKKDRSPFERDPWGRW</sequence>
<feature type="region of interest" description="Disordered" evidence="2">
    <location>
        <begin position="439"/>
        <end position="524"/>
    </location>
</feature>
<dbReference type="EMBL" id="LN852951">
    <property type="protein sequence ID" value="CRY94563.1"/>
    <property type="molecule type" value="Genomic_DNA"/>
</dbReference>
<keyword evidence="3" id="KW-0614">Plasmid</keyword>
<protein>
    <submittedName>
        <fullName evidence="3">Uncharacterized protein</fullName>
    </submittedName>
</protein>
<dbReference type="AlphaFoldDB" id="A0A0H5PYD7"/>
<reference evidence="3" key="2">
    <citation type="submission" date="2015-07" db="EMBL/GenBank/DDBJ databases">
        <title>Plasmids, circular viruses and viroids from rat gut.</title>
        <authorList>
            <person name="Jorgensen T.J."/>
            <person name="Hansen M.A."/>
            <person name="Xu Z."/>
            <person name="Tabak M.A."/>
            <person name="Sorensen S.J."/>
            <person name="Hansen L.H."/>
        </authorList>
    </citation>
    <scope>NUCLEOTIDE SEQUENCE</scope>
    <source>
        <plasmid evidence="3">pRGRH0279</plasmid>
    </source>
</reference>
<reference evidence="3" key="1">
    <citation type="submission" date="2015-06" db="EMBL/GenBank/DDBJ databases">
        <authorList>
            <person name="Joergensen T."/>
        </authorList>
    </citation>
    <scope>NUCLEOTIDE SEQUENCE</scope>
    <source>
        <plasmid evidence="3">pRGRH0279</plasmid>
    </source>
</reference>
<name>A0A0H5PYD7_9ZZZZ</name>
<proteinExistence type="predicted"/>
<geneLocation type="plasmid" evidence="3">
    <name>pRGRH0279</name>
</geneLocation>
<keyword evidence="1" id="KW-0175">Coiled coil</keyword>
<organism evidence="3">
    <name type="scientific">uncultured prokaryote</name>
    <dbReference type="NCBI Taxonomy" id="198431"/>
    <lineage>
        <taxon>unclassified sequences</taxon>
        <taxon>environmental samples</taxon>
    </lineage>
</organism>
<evidence type="ECO:0000256" key="1">
    <source>
        <dbReference type="SAM" id="Coils"/>
    </source>
</evidence>
<feature type="coiled-coil region" evidence="1">
    <location>
        <begin position="159"/>
        <end position="189"/>
    </location>
</feature>
<feature type="region of interest" description="Disordered" evidence="2">
    <location>
        <begin position="294"/>
        <end position="324"/>
    </location>
</feature>
<evidence type="ECO:0000313" key="3">
    <source>
        <dbReference type="EMBL" id="CRY94563.1"/>
    </source>
</evidence>
<evidence type="ECO:0000256" key="2">
    <source>
        <dbReference type="SAM" id="MobiDB-lite"/>
    </source>
</evidence>